<dbReference type="PANTHER" id="PTHR43615:SF1">
    <property type="entry name" value="PPDK_N DOMAIN-CONTAINING PROTEIN"/>
    <property type="match status" value="1"/>
</dbReference>
<dbReference type="EMBL" id="DS903990">
    <property type="protein sequence ID" value="EEC16381.1"/>
    <property type="molecule type" value="Genomic_DNA"/>
</dbReference>
<dbReference type="AlphaFoldDB" id="B7QC09"/>
<organism>
    <name type="scientific">Ixodes scapularis</name>
    <name type="common">Black-legged tick</name>
    <name type="synonym">Deer tick</name>
    <dbReference type="NCBI Taxonomy" id="6945"/>
    <lineage>
        <taxon>Eukaryota</taxon>
        <taxon>Metazoa</taxon>
        <taxon>Ecdysozoa</taxon>
        <taxon>Arthropoda</taxon>
        <taxon>Chelicerata</taxon>
        <taxon>Arachnida</taxon>
        <taxon>Acari</taxon>
        <taxon>Parasitiformes</taxon>
        <taxon>Ixodida</taxon>
        <taxon>Ixodoidea</taxon>
        <taxon>Ixodidae</taxon>
        <taxon>Ixodinae</taxon>
        <taxon>Ixodes</taxon>
    </lineage>
</organism>
<dbReference type="PaxDb" id="6945-B7QC09"/>
<evidence type="ECO:0000313" key="4">
    <source>
        <dbReference type="Proteomes" id="UP000001555"/>
    </source>
</evidence>
<evidence type="ECO:0000259" key="1">
    <source>
        <dbReference type="Pfam" id="PF00391"/>
    </source>
</evidence>
<dbReference type="GO" id="GO:0016772">
    <property type="term" value="F:transferase activity, transferring phosphorus-containing groups"/>
    <property type="evidence" value="ECO:0007669"/>
    <property type="project" value="InterPro"/>
</dbReference>
<dbReference type="EMBL" id="ABJB010199604">
    <property type="status" value="NOT_ANNOTATED_CDS"/>
    <property type="molecule type" value="Genomic_DNA"/>
</dbReference>
<dbReference type="InParanoid" id="B7QC09"/>
<dbReference type="EMBL" id="ABJB010799854">
    <property type="status" value="NOT_ANNOTATED_CDS"/>
    <property type="molecule type" value="Genomic_DNA"/>
</dbReference>
<dbReference type="SUPFAM" id="SSF56059">
    <property type="entry name" value="Glutathione synthetase ATP-binding domain-like"/>
    <property type="match status" value="2"/>
</dbReference>
<dbReference type="Gene3D" id="3.30.470.20">
    <property type="entry name" value="ATP-grasp fold, B domain"/>
    <property type="match status" value="2"/>
</dbReference>
<dbReference type="EMBL" id="ABJB010354979">
    <property type="status" value="NOT_ANNOTATED_CDS"/>
    <property type="molecule type" value="Genomic_DNA"/>
</dbReference>
<dbReference type="EMBL" id="ABJB010235353">
    <property type="status" value="NOT_ANNOTATED_CDS"/>
    <property type="molecule type" value="Genomic_DNA"/>
</dbReference>
<dbReference type="HOGENOM" id="CLU_005950_1_1_1"/>
<dbReference type="EMBL" id="ABJB010680685">
    <property type="status" value="NOT_ANNOTATED_CDS"/>
    <property type="molecule type" value="Genomic_DNA"/>
</dbReference>
<gene>
    <name evidence="2" type="ORF">IscW_ISCW012519</name>
</gene>
<feature type="domain" description="PEP-utilising enzyme mobile" evidence="1">
    <location>
        <begin position="554"/>
        <end position="625"/>
    </location>
</feature>
<dbReference type="VEuPathDB" id="VectorBase:ISCW012519"/>
<sequence>MMRLAALGVELEAAFCGPRDVEWAFADGRLYVLQSVVSGTTDPDTVILERLPDGTFRIDTVQIGAKLQRTALSGAFFVGRLEAAFCGPRDVEWAFADGRLYVLQSRPVTSLHQQTDCEVIHELDSGIRSSDECLFKANIGEVMNGAQSPLGAAFFTSSMLLASKKEKNTLGLSLRNPYHDRFFIQTLGNVFFPASNEAFKMSGSNPLRKGLAFAMRGGSLDDPDVDRLMQERRRLRYQAPGTFQITRMIRDLWKSEEMVREAYEKFYSWKLPVADMVDPRQIFDEITKAFMNLSLTAKVHGACNMYSIMSNSVAVTLLAHQHGDWSDVVISDFGNLVSTCEDVVSAEVPSALQAMVGAVGDYKKKDLSVDDAIDGLHVKFGPFDVYSKTWSMDPSPVVKNLQAMVGAVGDYKKKDLSVDDAIDGLHVKFGPNLMVKMTDAFRTALRHLASQMVAEGRLPEADVLFFLTLPEIEQLLATRSPKLVAKAVRRHRLHPELKKRVFPELFKGIPQFLNQHAKEEVTPGKKLLKGTPVSGGVAEGPARVVRSIEDASHIQKGDVLVAYCTDIAWSPYFPLVAGVVTELGGLISHGAVVAREYGIPCVVGVHGVTGTICSGERVRLDGSTGVLHTVDAAE</sequence>
<protein>
    <recommendedName>
        <fullName evidence="1">PEP-utilising enzyme mobile domain-containing protein</fullName>
    </recommendedName>
</protein>
<dbReference type="EnsemblMetazoa" id="ISCW012519-RA">
    <property type="protein sequence ID" value="ISCW012519-PA"/>
    <property type="gene ID" value="ISCW012519"/>
</dbReference>
<name>B7QC09_IXOSC</name>
<dbReference type="Pfam" id="PF00391">
    <property type="entry name" value="PEP-utilizers"/>
    <property type="match status" value="1"/>
</dbReference>
<dbReference type="Proteomes" id="UP000001555">
    <property type="component" value="Unassembled WGS sequence"/>
</dbReference>
<dbReference type="EMBL" id="ABJB010832635">
    <property type="status" value="NOT_ANNOTATED_CDS"/>
    <property type="molecule type" value="Genomic_DNA"/>
</dbReference>
<dbReference type="InterPro" id="IPR036637">
    <property type="entry name" value="Phosphohistidine_dom_sf"/>
</dbReference>
<proteinExistence type="predicted"/>
<dbReference type="EMBL" id="ABJB010895257">
    <property type="status" value="NOT_ANNOTATED_CDS"/>
    <property type="molecule type" value="Genomic_DNA"/>
</dbReference>
<dbReference type="VEuPathDB" id="VectorBase:ISCP_031921"/>
<reference evidence="3" key="2">
    <citation type="submission" date="2020-05" db="UniProtKB">
        <authorList>
            <consortium name="EnsemblMetazoa"/>
        </authorList>
    </citation>
    <scope>IDENTIFICATION</scope>
    <source>
        <strain evidence="3">wikel</strain>
    </source>
</reference>
<keyword evidence="4" id="KW-1185">Reference proteome</keyword>
<dbReference type="EMBL" id="ABJB010598712">
    <property type="status" value="NOT_ANNOTATED_CDS"/>
    <property type="molecule type" value="Genomic_DNA"/>
</dbReference>
<reference evidence="2 4" key="1">
    <citation type="submission" date="2008-03" db="EMBL/GenBank/DDBJ databases">
        <title>Annotation of Ixodes scapularis.</title>
        <authorList>
            <consortium name="Ixodes scapularis Genome Project Consortium"/>
            <person name="Caler E."/>
            <person name="Hannick L.I."/>
            <person name="Bidwell S."/>
            <person name="Joardar V."/>
            <person name="Thiagarajan M."/>
            <person name="Amedeo P."/>
            <person name="Galinsky K.J."/>
            <person name="Schobel S."/>
            <person name="Inman J."/>
            <person name="Hostetler J."/>
            <person name="Miller J."/>
            <person name="Hammond M."/>
            <person name="Megy K."/>
            <person name="Lawson D."/>
            <person name="Kodira C."/>
            <person name="Sutton G."/>
            <person name="Meyer J."/>
            <person name="Hill C.A."/>
            <person name="Birren B."/>
            <person name="Nene V."/>
            <person name="Collins F."/>
            <person name="Alarcon-Chaidez F."/>
            <person name="Wikel S."/>
            <person name="Strausberg R."/>
        </authorList>
    </citation>
    <scope>NUCLEOTIDE SEQUENCE [LARGE SCALE GENOMIC DNA]</scope>
    <source>
        <strain evidence="4">Wikel</strain>
        <strain evidence="2">Wikel colony</strain>
    </source>
</reference>
<evidence type="ECO:0000313" key="2">
    <source>
        <dbReference type="EMBL" id="EEC16381.1"/>
    </source>
</evidence>
<dbReference type="OrthoDB" id="6503891at2759"/>
<dbReference type="InterPro" id="IPR008279">
    <property type="entry name" value="PEP-util_enz_mobile_dom"/>
</dbReference>
<dbReference type="EMBL" id="ABJB010625628">
    <property type="status" value="NOT_ANNOTATED_CDS"/>
    <property type="molecule type" value="Genomic_DNA"/>
</dbReference>
<dbReference type="PANTHER" id="PTHR43615">
    <property type="entry name" value="PHOSPHOENOLPYRUVATE SYNTHASE-RELATED"/>
    <property type="match status" value="1"/>
</dbReference>
<dbReference type="InterPro" id="IPR051549">
    <property type="entry name" value="PEP_Utilizing_Enz"/>
</dbReference>
<dbReference type="EMBL" id="ABJB010817368">
    <property type="status" value="NOT_ANNOTATED_CDS"/>
    <property type="molecule type" value="Genomic_DNA"/>
</dbReference>
<dbReference type="SUPFAM" id="SSF52009">
    <property type="entry name" value="Phosphohistidine domain"/>
    <property type="match status" value="1"/>
</dbReference>
<evidence type="ECO:0000313" key="3">
    <source>
        <dbReference type="EnsemblMetazoa" id="ISCW012519-PA"/>
    </source>
</evidence>
<dbReference type="VEuPathDB" id="VectorBase:ISCI012519"/>
<accession>B7QC09</accession>
<dbReference type="Gene3D" id="3.50.30.10">
    <property type="entry name" value="Phosphohistidine domain"/>
    <property type="match status" value="1"/>
</dbReference>